<feature type="transmembrane region" description="Helical" evidence="2">
    <location>
        <begin position="27"/>
        <end position="52"/>
    </location>
</feature>
<dbReference type="AlphaFoldDB" id="A0A561TBQ0"/>
<comment type="caution">
    <text evidence="4">The sequence shown here is derived from an EMBL/GenBank/DDBJ whole genome shotgun (WGS) entry which is preliminary data.</text>
</comment>
<keyword evidence="2" id="KW-0472">Membrane</keyword>
<dbReference type="GO" id="GO:0004519">
    <property type="term" value="F:endonuclease activity"/>
    <property type="evidence" value="ECO:0007669"/>
    <property type="project" value="UniProtKB-KW"/>
</dbReference>
<sequence length="372" mass="41399">MTATSETLPPPAPAPPRPGRRRGVGSAVLICLTASWALYSLLNLALGGRWWLWLVPDLVPPLCFVAVPLVLLAFGLRAGPRRVRRPLVAVLVLLLLSGLTRAGVNWAALTPGGRPGPAPADALTVVAWNTKYWDTADDPEAFYRYLKAERADVYLLQEYLAWVDGRPAPIDELDRVRAEFPGYHVAVLGEQVTLSRFPVVARPPVGPGRDIRPGTPWRETFERGKVLRTDVSVRGRVVSFYNVHVPVQLDIERGVLSGGFYDEIRTRDAERRAHYAALLRDVTDNPHPVFVAGDFNTTPAMRDLDPLRDTLHDALPASATVLPLTWNSEGLELWRLDWAFTDDALRVHRYDFVDPRGLSDHKAQRLVVSLAR</sequence>
<name>A0A561TBQ0_9ACTN</name>
<protein>
    <submittedName>
        <fullName evidence="4">Endonuclease/exonuclease/phosphatase family protein</fullName>
    </submittedName>
</protein>
<proteinExistence type="predicted"/>
<keyword evidence="4" id="KW-0378">Hydrolase</keyword>
<dbReference type="RefSeq" id="WP_145866657.1">
    <property type="nucleotide sequence ID" value="NZ_BNCE01000005.1"/>
</dbReference>
<dbReference type="OrthoDB" id="3541033at2"/>
<dbReference type="EMBL" id="VIWV01000001">
    <property type="protein sequence ID" value="TWF84545.1"/>
    <property type="molecule type" value="Genomic_DNA"/>
</dbReference>
<dbReference type="Gene3D" id="3.60.10.10">
    <property type="entry name" value="Endonuclease/exonuclease/phosphatase"/>
    <property type="match status" value="1"/>
</dbReference>
<feature type="transmembrane region" description="Helical" evidence="2">
    <location>
        <begin position="58"/>
        <end position="76"/>
    </location>
</feature>
<evidence type="ECO:0000259" key="3">
    <source>
        <dbReference type="Pfam" id="PF03372"/>
    </source>
</evidence>
<gene>
    <name evidence="4" type="ORF">FHX78_111480</name>
</gene>
<feature type="compositionally biased region" description="Pro residues" evidence="1">
    <location>
        <begin position="8"/>
        <end position="17"/>
    </location>
</feature>
<dbReference type="SUPFAM" id="SSF56219">
    <property type="entry name" value="DNase I-like"/>
    <property type="match status" value="1"/>
</dbReference>
<evidence type="ECO:0000313" key="4">
    <source>
        <dbReference type="EMBL" id="TWF84545.1"/>
    </source>
</evidence>
<feature type="domain" description="Endonuclease/exonuclease/phosphatase" evidence="3">
    <location>
        <begin position="128"/>
        <end position="361"/>
    </location>
</feature>
<reference evidence="4 5" key="1">
    <citation type="submission" date="2019-06" db="EMBL/GenBank/DDBJ databases">
        <title>Sequencing the genomes of 1000 actinobacteria strains.</title>
        <authorList>
            <person name="Klenk H.-P."/>
        </authorList>
    </citation>
    <scope>NUCLEOTIDE SEQUENCE [LARGE SCALE GENOMIC DNA]</scope>
    <source>
        <strain evidence="4 5">DSM 41695</strain>
    </source>
</reference>
<keyword evidence="2" id="KW-1133">Transmembrane helix</keyword>
<evidence type="ECO:0000256" key="2">
    <source>
        <dbReference type="SAM" id="Phobius"/>
    </source>
</evidence>
<feature type="region of interest" description="Disordered" evidence="1">
    <location>
        <begin position="1"/>
        <end position="21"/>
    </location>
</feature>
<keyword evidence="5" id="KW-1185">Reference proteome</keyword>
<accession>A0A561TBQ0</accession>
<feature type="transmembrane region" description="Helical" evidence="2">
    <location>
        <begin position="88"/>
        <end position="109"/>
    </location>
</feature>
<evidence type="ECO:0000313" key="5">
    <source>
        <dbReference type="Proteomes" id="UP000316603"/>
    </source>
</evidence>
<dbReference type="Proteomes" id="UP000316603">
    <property type="component" value="Unassembled WGS sequence"/>
</dbReference>
<dbReference type="InterPro" id="IPR005135">
    <property type="entry name" value="Endo/exonuclease/phosphatase"/>
</dbReference>
<dbReference type="InterPro" id="IPR036691">
    <property type="entry name" value="Endo/exonu/phosph_ase_sf"/>
</dbReference>
<keyword evidence="2" id="KW-0812">Transmembrane</keyword>
<keyword evidence="4" id="KW-0255">Endonuclease</keyword>
<dbReference type="Pfam" id="PF03372">
    <property type="entry name" value="Exo_endo_phos"/>
    <property type="match status" value="1"/>
</dbReference>
<dbReference type="GO" id="GO:0004527">
    <property type="term" value="F:exonuclease activity"/>
    <property type="evidence" value="ECO:0007669"/>
    <property type="project" value="UniProtKB-KW"/>
</dbReference>
<keyword evidence="4" id="KW-0269">Exonuclease</keyword>
<keyword evidence="4" id="KW-0540">Nuclease</keyword>
<organism evidence="4 5">
    <name type="scientific">Streptomyces capillispiralis</name>
    <dbReference type="NCBI Taxonomy" id="68182"/>
    <lineage>
        <taxon>Bacteria</taxon>
        <taxon>Bacillati</taxon>
        <taxon>Actinomycetota</taxon>
        <taxon>Actinomycetes</taxon>
        <taxon>Kitasatosporales</taxon>
        <taxon>Streptomycetaceae</taxon>
        <taxon>Streptomyces</taxon>
    </lineage>
</organism>
<evidence type="ECO:0000256" key="1">
    <source>
        <dbReference type="SAM" id="MobiDB-lite"/>
    </source>
</evidence>